<name>A0A7Y9DPU5_9ACTN</name>
<gene>
    <name evidence="1" type="ORF">BJ968_004137</name>
</gene>
<keyword evidence="2" id="KW-1185">Reference proteome</keyword>
<dbReference type="RefSeq" id="WP_179755091.1">
    <property type="nucleotide sequence ID" value="NZ_BAAAGN010000026.1"/>
</dbReference>
<dbReference type="Proteomes" id="UP000521922">
    <property type="component" value="Unassembled WGS sequence"/>
</dbReference>
<proteinExistence type="predicted"/>
<sequence length="139" mass="14766">MARDPLESLTADLVEHLRECFAGYSEVDVSVPTDDDQFGRWLGTPATRPAALSVGICSREALDGPLAHAVDRVRERRAVLVVCGCGREPLPGVPDHVDLVQVERASQIAGAVAEASAGDVPLVVDVRLSAEDATRLLRG</sequence>
<evidence type="ECO:0000313" key="2">
    <source>
        <dbReference type="Proteomes" id="UP000521922"/>
    </source>
</evidence>
<dbReference type="AlphaFoldDB" id="A0A7Y9DPU5"/>
<dbReference type="EMBL" id="JACCBB010000001">
    <property type="protein sequence ID" value="NYD24597.1"/>
    <property type="molecule type" value="Genomic_DNA"/>
</dbReference>
<reference evidence="1 2" key="1">
    <citation type="submission" date="2020-07" db="EMBL/GenBank/DDBJ databases">
        <title>Sequencing the genomes of 1000 actinobacteria strains.</title>
        <authorList>
            <person name="Klenk H.-P."/>
        </authorList>
    </citation>
    <scope>NUCLEOTIDE SEQUENCE [LARGE SCALE GENOMIC DNA]</scope>
    <source>
        <strain evidence="1 2">DSM 7487</strain>
    </source>
</reference>
<protein>
    <submittedName>
        <fullName evidence="1">Uncharacterized protein</fullName>
    </submittedName>
</protein>
<organism evidence="1 2">
    <name type="scientific">Kineococcus aurantiacus</name>
    <dbReference type="NCBI Taxonomy" id="37633"/>
    <lineage>
        <taxon>Bacteria</taxon>
        <taxon>Bacillati</taxon>
        <taxon>Actinomycetota</taxon>
        <taxon>Actinomycetes</taxon>
        <taxon>Kineosporiales</taxon>
        <taxon>Kineosporiaceae</taxon>
        <taxon>Kineococcus</taxon>
    </lineage>
</organism>
<evidence type="ECO:0000313" key="1">
    <source>
        <dbReference type="EMBL" id="NYD24597.1"/>
    </source>
</evidence>
<comment type="caution">
    <text evidence="1">The sequence shown here is derived from an EMBL/GenBank/DDBJ whole genome shotgun (WGS) entry which is preliminary data.</text>
</comment>
<accession>A0A7Y9DPU5</accession>